<comment type="similarity">
    <text evidence="1">Belongs to the LysR transcriptional regulatory family.</text>
</comment>
<dbReference type="GO" id="GO:0003700">
    <property type="term" value="F:DNA-binding transcription factor activity"/>
    <property type="evidence" value="ECO:0007669"/>
    <property type="project" value="InterPro"/>
</dbReference>
<evidence type="ECO:0000256" key="2">
    <source>
        <dbReference type="ARBA" id="ARBA00022458"/>
    </source>
</evidence>
<evidence type="ECO:0000256" key="3">
    <source>
        <dbReference type="ARBA" id="ARBA00023015"/>
    </source>
</evidence>
<protein>
    <submittedName>
        <fullName evidence="7">LysR-family transcriptional regulator</fullName>
    </submittedName>
</protein>
<evidence type="ECO:0000259" key="6">
    <source>
        <dbReference type="PROSITE" id="PS50931"/>
    </source>
</evidence>
<dbReference type="HOGENOM" id="CLU_1894796_0_0_5"/>
<reference evidence="7 8" key="1">
    <citation type="journal article" date="2011" name="J. Biotechnol.">
        <title>The complete genome sequence of the dominant Sinorhizobium meliloti field isolate SM11 extends the S. meliloti pan-genome.</title>
        <authorList>
            <person name="Schneiker-Bekel S."/>
            <person name="Wibberg D."/>
            <person name="Bekel T."/>
            <person name="Blom J."/>
            <person name="Linke B."/>
            <person name="Neuweger H."/>
            <person name="Stiens M."/>
            <person name="Vorholter F.J."/>
            <person name="Weidner S."/>
            <person name="Goesmann A."/>
            <person name="Puhler A."/>
            <person name="Schluter A."/>
        </authorList>
    </citation>
    <scope>NUCLEOTIDE SEQUENCE [LARGE SCALE GENOMIC DNA]</scope>
    <source>
        <strain evidence="7 8">SM11</strain>
        <plasmid evidence="8">pSmeSM11c</plasmid>
    </source>
</reference>
<evidence type="ECO:0000313" key="7">
    <source>
        <dbReference type="EMBL" id="AEH81603.1"/>
    </source>
</evidence>
<gene>
    <name evidence="7" type="ordered locus">SM11_pC0530</name>
</gene>
<dbReference type="PROSITE" id="PS50931">
    <property type="entry name" value="HTH_LYSR"/>
    <property type="match status" value="1"/>
</dbReference>
<keyword evidence="7" id="KW-0614">Plasmid</keyword>
<dbReference type="KEGG" id="smx:SM11_pC0530"/>
<keyword evidence="2" id="KW-0536">Nodulation</keyword>
<dbReference type="PANTHER" id="PTHR30118">
    <property type="entry name" value="HTH-TYPE TRANSCRIPTIONAL REGULATOR LEUO-RELATED"/>
    <property type="match status" value="1"/>
</dbReference>
<dbReference type="Pfam" id="PF00126">
    <property type="entry name" value="HTH_1"/>
    <property type="match status" value="1"/>
</dbReference>
<organism evidence="7 8">
    <name type="scientific">Sinorhizobium meliloti (strain SM11)</name>
    <dbReference type="NCBI Taxonomy" id="707241"/>
    <lineage>
        <taxon>Bacteria</taxon>
        <taxon>Pseudomonadati</taxon>
        <taxon>Pseudomonadota</taxon>
        <taxon>Alphaproteobacteria</taxon>
        <taxon>Hyphomicrobiales</taxon>
        <taxon>Rhizobiaceae</taxon>
        <taxon>Sinorhizobium/Ensifer group</taxon>
        <taxon>Sinorhizobium</taxon>
    </lineage>
</organism>
<accession>F7XDH8</accession>
<keyword evidence="4" id="KW-0238">DNA-binding</keyword>
<evidence type="ECO:0000313" key="8">
    <source>
        <dbReference type="Proteomes" id="UP000009045"/>
    </source>
</evidence>
<dbReference type="Gene3D" id="1.10.10.10">
    <property type="entry name" value="Winged helix-like DNA-binding domain superfamily/Winged helix DNA-binding domain"/>
    <property type="match status" value="1"/>
</dbReference>
<dbReference type="InterPro" id="IPR000847">
    <property type="entry name" value="LysR_HTH_N"/>
</dbReference>
<dbReference type="InterPro" id="IPR036388">
    <property type="entry name" value="WH-like_DNA-bd_sf"/>
</dbReference>
<name>F7XDH8_SINMM</name>
<dbReference type="SUPFAM" id="SSF46785">
    <property type="entry name" value="Winged helix' DNA-binding domain"/>
    <property type="match status" value="1"/>
</dbReference>
<sequence length="134" mass="14758">MDWRRIDLNLLKVLAVMLEERSVARCAERLFVSPSAVSHALAKLRQMFSDPLFVRTGGGMLPTARAQSLERSLSLLKAVLDVELEAGRVSAPGATFEPGESVRDIRIVSPGALEISLLPVLERYVFKPVHIPPL</sequence>
<dbReference type="InterPro" id="IPR036390">
    <property type="entry name" value="WH_DNA-bd_sf"/>
</dbReference>
<dbReference type="PANTHER" id="PTHR30118:SF15">
    <property type="entry name" value="TRANSCRIPTIONAL REGULATORY PROTEIN"/>
    <property type="match status" value="1"/>
</dbReference>
<proteinExistence type="inferred from homology"/>
<keyword evidence="3" id="KW-0805">Transcription regulation</keyword>
<keyword evidence="5" id="KW-0804">Transcription</keyword>
<feature type="domain" description="HTH lysR-type" evidence="6">
    <location>
        <begin position="6"/>
        <end position="63"/>
    </location>
</feature>
<dbReference type="RefSeq" id="WP_014531298.1">
    <property type="nucleotide sequence ID" value="NC_017327.1"/>
</dbReference>
<evidence type="ECO:0000256" key="4">
    <source>
        <dbReference type="ARBA" id="ARBA00023125"/>
    </source>
</evidence>
<dbReference type="GO" id="GO:0003677">
    <property type="term" value="F:DNA binding"/>
    <property type="evidence" value="ECO:0007669"/>
    <property type="project" value="UniProtKB-KW"/>
</dbReference>
<geneLocation type="plasmid" evidence="7 8">
    <name>pSmeSM11c</name>
</geneLocation>
<dbReference type="Proteomes" id="UP000009045">
    <property type="component" value="Plasmid pSmeSM11c"/>
</dbReference>
<evidence type="ECO:0000256" key="5">
    <source>
        <dbReference type="ARBA" id="ARBA00023163"/>
    </source>
</evidence>
<dbReference type="InterPro" id="IPR050389">
    <property type="entry name" value="LysR-type_TF"/>
</dbReference>
<dbReference type="AlphaFoldDB" id="F7XDH8"/>
<evidence type="ECO:0000256" key="1">
    <source>
        <dbReference type="ARBA" id="ARBA00009437"/>
    </source>
</evidence>
<dbReference type="EMBL" id="CP001831">
    <property type="protein sequence ID" value="AEH81603.1"/>
    <property type="molecule type" value="Genomic_DNA"/>
</dbReference>